<keyword evidence="2" id="KW-1185">Reference proteome</keyword>
<dbReference type="Proteomes" id="UP001234297">
    <property type="component" value="Chromosome 2"/>
</dbReference>
<gene>
    <name evidence="1" type="ORF">MRB53_008024</name>
</gene>
<organism evidence="1 2">
    <name type="scientific">Persea americana</name>
    <name type="common">Avocado</name>
    <dbReference type="NCBI Taxonomy" id="3435"/>
    <lineage>
        <taxon>Eukaryota</taxon>
        <taxon>Viridiplantae</taxon>
        <taxon>Streptophyta</taxon>
        <taxon>Embryophyta</taxon>
        <taxon>Tracheophyta</taxon>
        <taxon>Spermatophyta</taxon>
        <taxon>Magnoliopsida</taxon>
        <taxon>Magnoliidae</taxon>
        <taxon>Laurales</taxon>
        <taxon>Lauraceae</taxon>
        <taxon>Persea</taxon>
    </lineage>
</organism>
<name>A0ACC2MKW8_PERAE</name>
<evidence type="ECO:0000313" key="1">
    <source>
        <dbReference type="EMBL" id="KAJ8646276.1"/>
    </source>
</evidence>
<proteinExistence type="predicted"/>
<evidence type="ECO:0000313" key="2">
    <source>
        <dbReference type="Proteomes" id="UP001234297"/>
    </source>
</evidence>
<accession>A0ACC2MKW8</accession>
<comment type="caution">
    <text evidence="1">The sequence shown here is derived from an EMBL/GenBank/DDBJ whole genome shotgun (WGS) entry which is preliminary data.</text>
</comment>
<sequence>MARRKRSSSSTSASSSSSHLIGNCKVEIEGSDFFSESTANSLLISVPNIGKVRISVNASTRYPKRKSRNDHFLNHISEESGERQSHFEDHSFLLLNPKDIDSRSKLLLQKVLKLYMKELPEMNYAANTGKESLFLERCVSSGKYCTLLLTSNATEGSSEVIAAVSYQIIPADTQYAEIPVAAVCSNFQNKGIGRHLYEELRKRLQNVGVLTIFCWGDKESEGFWLKQGFVSVAEVDTKGRARKLPIKADIRRALCFPGGSTLMVSHLNKDASVPVNPSKQRKCSSKALPMPSLPVPINNQVEARESYVSIKTDKDVLKSTSEQTENLQPEALGKDGNSMNEEKVDDPLIIDKTWDHGDLNPRNEEDLNKTTIDLGLKKNERDADGTYCSSSAQRFKKRVWESSWSSLKSKKVKGGLDIDCNPESSWNLIQENNERNDVDFDDCSLSISKDRSSLEVTSKDQLRLCGLASNAEDDTQVHLKSTDELTRKGKPVIMLMNIADDTKKECLTKIVEDLGGAVTSDGSATTHVITGKARRTLNFCTALCSGAWILTPNWLKASFREGSFIGELPFILEDEEYKLKYKSELKYVVLKARASPGALLKGYDICIAKHIQPPLEILSTIIKSAGGNVLNRLDKMQEPSRTIFLACEENMDVALGAAKRGIRTYSSDWFMSCVMRQELDFEAPQFAESL</sequence>
<reference evidence="1 2" key="1">
    <citation type="journal article" date="2022" name="Hortic Res">
        <title>A haplotype resolved chromosomal level avocado genome allows analysis of novel avocado genes.</title>
        <authorList>
            <person name="Nath O."/>
            <person name="Fletcher S.J."/>
            <person name="Hayward A."/>
            <person name="Shaw L.M."/>
            <person name="Masouleh A.K."/>
            <person name="Furtado A."/>
            <person name="Henry R.J."/>
            <person name="Mitter N."/>
        </authorList>
    </citation>
    <scope>NUCLEOTIDE SEQUENCE [LARGE SCALE GENOMIC DNA]</scope>
    <source>
        <strain evidence="2">cv. Hass</strain>
    </source>
</reference>
<dbReference type="EMBL" id="CM056810">
    <property type="protein sequence ID" value="KAJ8646276.1"/>
    <property type="molecule type" value="Genomic_DNA"/>
</dbReference>
<protein>
    <submittedName>
        <fullName evidence="1">Uncharacterized protein</fullName>
    </submittedName>
</protein>